<feature type="transmembrane region" description="Helical" evidence="2">
    <location>
        <begin position="508"/>
        <end position="529"/>
    </location>
</feature>
<dbReference type="InterPro" id="IPR011009">
    <property type="entry name" value="Kinase-like_dom_sf"/>
</dbReference>
<dbReference type="PANTHER" id="PTHR10566:SF113">
    <property type="entry name" value="PROTEIN ACTIVITY OF BC1 COMPLEX KINASE 7, CHLOROPLASTIC"/>
    <property type="match status" value="1"/>
</dbReference>
<evidence type="ECO:0000259" key="3">
    <source>
        <dbReference type="Pfam" id="PF03109"/>
    </source>
</evidence>
<evidence type="ECO:0000313" key="5">
    <source>
        <dbReference type="Proteomes" id="UP000092616"/>
    </source>
</evidence>
<feature type="transmembrane region" description="Helical" evidence="2">
    <location>
        <begin position="535"/>
        <end position="553"/>
    </location>
</feature>
<gene>
    <name evidence="4" type="ORF">A9306_01135</name>
</gene>
<dbReference type="InterPro" id="IPR004147">
    <property type="entry name" value="ABC1_dom"/>
</dbReference>
<dbReference type="Proteomes" id="UP000092616">
    <property type="component" value="Unassembled WGS sequence"/>
</dbReference>
<dbReference type="Pfam" id="PF03109">
    <property type="entry name" value="ABC1"/>
    <property type="match status" value="1"/>
</dbReference>
<comment type="caution">
    <text evidence="4">The sequence shown here is derived from an EMBL/GenBank/DDBJ whole genome shotgun (WGS) entry which is preliminary data.</text>
</comment>
<evidence type="ECO:0000256" key="1">
    <source>
        <dbReference type="ARBA" id="ARBA00009670"/>
    </source>
</evidence>
<keyword evidence="5" id="KW-1185">Reference proteome</keyword>
<dbReference type="InterPro" id="IPR050154">
    <property type="entry name" value="UbiB_kinase"/>
</dbReference>
<keyword evidence="2" id="KW-0472">Membrane</keyword>
<sequence>MLLQYRKRLFELWRIAAFYRLDTHLPVAQTPQLQPIARLIAMHPVAWFAKPNPNGVKLALEDMGTLFLKLGQLLSTRRDLVTPEVIEQLVQLQDKVKPFDVALAKAQIERPIADGGLGQPVATLFARFDDKPLAAGSIAQVHTARLHDGREVVVKVVRPQIREQIMADFELLRELAGWATARIEAARAIHARELVEDYRQVMLSELDLTLEAANTTQMRNNFLGSSLMYVPEVYAVGKNVMVMERIEGVPVSRTQVFDALGYDRAALAEKGLTIFFTQVLRDNFFHADMHPGNVFVETLPAGTPNPNPRYIALDCSIVGELSRQDQLLVARLLLAVMNGNFTMLVDIIARAGWIPPTTDRHALMRDMRRTVSPMIAKPINEIDFAGVLMQVLDIARRYHLDIPPQLMLLLKTLVHVEGLGRDLYPELDIWSLAKPILTEWVKQQFDPMQKLNEVRQNLPELLLAVNDLPELLDNSLQGLSRLGGQQDRQLREIQLLRADMLKSRQQDWLAILGFAGLLVLATMVANHATWQISSWLVPLLYIAAAVCVLWRLLN</sequence>
<keyword evidence="2" id="KW-0812">Transmembrane</keyword>
<dbReference type="PANTHER" id="PTHR10566">
    <property type="entry name" value="CHAPERONE-ACTIVITY OF BC1 COMPLEX CABC1 -RELATED"/>
    <property type="match status" value="1"/>
</dbReference>
<reference evidence="4 5" key="1">
    <citation type="submission" date="2016-06" db="EMBL/GenBank/DDBJ databases">
        <title>Draft genome of Moraxella atlantae CCUG 59586.</title>
        <authorList>
            <person name="Salva-Serra F."/>
            <person name="Engstrom-Jakobsson H."/>
            <person name="Thorell K."/>
            <person name="Gonzales-Siles L."/>
            <person name="Karlsson R."/>
            <person name="Boulund F."/>
            <person name="Engstrand L."/>
            <person name="Kristiansson E."/>
            <person name="Moore E."/>
        </authorList>
    </citation>
    <scope>NUCLEOTIDE SEQUENCE [LARGE SCALE GENOMIC DNA]</scope>
    <source>
        <strain evidence="4 5">CCUG 59586</strain>
    </source>
</reference>
<evidence type="ECO:0000313" key="4">
    <source>
        <dbReference type="EMBL" id="OBX77080.1"/>
    </source>
</evidence>
<protein>
    <submittedName>
        <fullName evidence="4">2-octaprenylphenol hydroxylase</fullName>
    </submittedName>
</protein>
<dbReference type="RefSeq" id="WP_067338091.1">
    <property type="nucleotide sequence ID" value="NZ_LZNA01000056.1"/>
</dbReference>
<keyword evidence="2" id="KW-1133">Transmembrane helix</keyword>
<name>A0A1B8QBL8_9GAMM</name>
<evidence type="ECO:0000256" key="2">
    <source>
        <dbReference type="SAM" id="Phobius"/>
    </source>
</evidence>
<dbReference type="AlphaFoldDB" id="A0A1B8QBL8"/>
<dbReference type="EMBL" id="LZNA01000056">
    <property type="protein sequence ID" value="OBX77080.1"/>
    <property type="molecule type" value="Genomic_DNA"/>
</dbReference>
<feature type="domain" description="ABC1 atypical kinase-like" evidence="3">
    <location>
        <begin position="91"/>
        <end position="344"/>
    </location>
</feature>
<proteinExistence type="inferred from homology"/>
<organism evidence="4 5">
    <name type="scientific">Faucicola atlantae</name>
    <dbReference type="NCBI Taxonomy" id="34059"/>
    <lineage>
        <taxon>Bacteria</taxon>
        <taxon>Pseudomonadati</taxon>
        <taxon>Pseudomonadota</taxon>
        <taxon>Gammaproteobacteria</taxon>
        <taxon>Moraxellales</taxon>
        <taxon>Moraxellaceae</taxon>
        <taxon>Faucicola</taxon>
    </lineage>
</organism>
<accession>A0A1B8QBL8</accession>
<comment type="similarity">
    <text evidence="1">Belongs to the protein kinase superfamily. ADCK protein kinase family.</text>
</comment>
<dbReference type="SUPFAM" id="SSF56112">
    <property type="entry name" value="Protein kinase-like (PK-like)"/>
    <property type="match status" value="1"/>
</dbReference>